<dbReference type="Proteomes" id="UP000035661">
    <property type="component" value="Chromosome"/>
</dbReference>
<dbReference type="InterPro" id="IPR037128">
    <property type="entry name" value="Quinolinate_PRibosylTase_N_sf"/>
</dbReference>
<dbReference type="GO" id="GO:0009435">
    <property type="term" value="P:NAD+ biosynthetic process"/>
    <property type="evidence" value="ECO:0007669"/>
    <property type="project" value="InterPro"/>
</dbReference>
<feature type="domain" description="Quinolinate phosphoribosyl transferase N-terminal" evidence="2">
    <location>
        <begin position="31"/>
        <end position="105"/>
    </location>
</feature>
<keyword evidence="3" id="KW-0808">Transferase</keyword>
<keyword evidence="4" id="KW-1185">Reference proteome</keyword>
<keyword evidence="3" id="KW-0328">Glycosyltransferase</keyword>
<dbReference type="EMBL" id="CP011856">
    <property type="protein sequence ID" value="AKM53640.1"/>
    <property type="molecule type" value="Genomic_DNA"/>
</dbReference>
<reference evidence="4" key="2">
    <citation type="submission" date="2015-06" db="EMBL/GenBank/DDBJ databases">
        <title>Complete genome sequence of Spiroplasma eriocheiris TDA-040725-5 (DSM 21848).</title>
        <authorList>
            <person name="Lo W.-S."/>
            <person name="Kuo C.-H."/>
        </authorList>
    </citation>
    <scope>NUCLEOTIDE SEQUENCE [LARGE SCALE GENOMIC DNA]</scope>
    <source>
        <strain evidence="4">TDA-040725-5</strain>
    </source>
</reference>
<dbReference type="KEGG" id="seri:SERIO_v1c00340"/>
<dbReference type="NCBIfam" id="NF005529">
    <property type="entry name" value="PRK07188.1"/>
    <property type="match status" value="1"/>
</dbReference>
<dbReference type="PATRIC" id="fig|743698.3.peg.34"/>
<dbReference type="InterPro" id="IPR036068">
    <property type="entry name" value="Nicotinate_pribotase-like_C"/>
</dbReference>
<dbReference type="Pfam" id="PF02749">
    <property type="entry name" value="QRPTase_N"/>
    <property type="match status" value="1"/>
</dbReference>
<organism evidence="3 4">
    <name type="scientific">Spiroplasma eriocheiris</name>
    <dbReference type="NCBI Taxonomy" id="315358"/>
    <lineage>
        <taxon>Bacteria</taxon>
        <taxon>Bacillati</taxon>
        <taxon>Mycoplasmatota</taxon>
        <taxon>Mollicutes</taxon>
        <taxon>Entomoplasmatales</taxon>
        <taxon>Spiroplasmataceae</taxon>
        <taxon>Spiroplasma</taxon>
    </lineage>
</organism>
<evidence type="ECO:0000313" key="4">
    <source>
        <dbReference type="Proteomes" id="UP000035661"/>
    </source>
</evidence>
<reference evidence="3 4" key="1">
    <citation type="journal article" date="2015" name="Genome Biol. Evol.">
        <title>Found and Lost: The Fates of Horizontally Acquired Genes in Arthropod-Symbiotic Spiroplasma.</title>
        <authorList>
            <person name="Lo W.S."/>
            <person name="Gasparich G.E."/>
            <person name="Kuo C.H."/>
        </authorList>
    </citation>
    <scope>NUCLEOTIDE SEQUENCE [LARGE SCALE GENOMIC DNA]</scope>
    <source>
        <strain evidence="4">TDA-040725-5</strain>
    </source>
</reference>
<dbReference type="InterPro" id="IPR053190">
    <property type="entry name" value="NAPRTase-like"/>
</dbReference>
<dbReference type="SUPFAM" id="SSF54675">
    <property type="entry name" value="Nicotinate/Quinolinate PRTase N-terminal domain-like"/>
    <property type="match status" value="1"/>
</dbReference>
<proteinExistence type="predicted"/>
<dbReference type="InterPro" id="IPR013785">
    <property type="entry name" value="Aldolase_TIM"/>
</dbReference>
<dbReference type="STRING" id="315358.SERIO_v1c00340"/>
<dbReference type="Gene3D" id="3.90.1170.20">
    <property type="entry name" value="Quinolinate phosphoribosyl transferase, N-terminal domain"/>
    <property type="match status" value="1"/>
</dbReference>
<dbReference type="InterPro" id="IPR022412">
    <property type="entry name" value="Quinolinate_PRibosylTrfase_N"/>
</dbReference>
<dbReference type="SUPFAM" id="SSF51690">
    <property type="entry name" value="Nicotinate/Quinolinate PRTase C-terminal domain-like"/>
    <property type="match status" value="1"/>
</dbReference>
<dbReference type="RefSeq" id="WP_047790925.1">
    <property type="nucleotide sequence ID" value="NZ_CP011856.1"/>
</dbReference>
<name>A0A0H3XHB1_9MOLU</name>
<dbReference type="Gene3D" id="3.20.20.70">
    <property type="entry name" value="Aldolase class I"/>
    <property type="match status" value="1"/>
</dbReference>
<evidence type="ECO:0000259" key="2">
    <source>
        <dbReference type="Pfam" id="PF02749"/>
    </source>
</evidence>
<protein>
    <submittedName>
        <fullName evidence="3">Nicotinate phosphoribosyltransferase</fullName>
    </submittedName>
</protein>
<evidence type="ECO:0000313" key="3">
    <source>
        <dbReference type="EMBL" id="AKM53640.1"/>
    </source>
</evidence>
<dbReference type="PANTHER" id="PTHR43202:SF1">
    <property type="entry name" value="NICOTINATE PHOSPHORIBOSYLTRANSFERASE"/>
    <property type="match status" value="1"/>
</dbReference>
<dbReference type="AlphaFoldDB" id="A0A0H3XHB1"/>
<dbReference type="PANTHER" id="PTHR43202">
    <property type="entry name" value="NICOTINATE-NUCLEOTIDE PYROPHOSPHORYLASE"/>
    <property type="match status" value="1"/>
</dbReference>
<gene>
    <name evidence="3" type="primary">pncB</name>
    <name evidence="3" type="ORF">SERIO_v1c00340</name>
</gene>
<sequence length="343" mass="39057">MCKSFNRNYDAIYVEKTCKILEQYRKRDFITMQFFQWDNGVTLAGIDECLQLLRNNAQDPQSLEIYALKDGDIVNSFEPVLKIKGHYYQFGYLEGIIDGILARQSSIATNCANVIQAAKTKEVIYMNDRSDNWINQENDGYAAYVGGIRKFVTPAMIAKINDPNVKVVGTMPHSLIQAFNGNLIDTLAAYKGCFPNEKITALVDYNNDVINDSLQAARAFPNLYAVRVDTSKKLIDKYFIGKEDQFKGENIYGVNKHLIKALRQELDRHHFEKVKITVSSDFTVEKICEFEAEKVPVDFYGVGQILSKINLNFTGDAVMLNDYPQAKVGRTNIESDRLQKYLL</sequence>
<comment type="catalytic activity">
    <reaction evidence="1">
        <text>nicotinate beta-D-ribonucleotide + CO2 + diphosphate = quinolinate + 5-phospho-alpha-D-ribose 1-diphosphate + 2 H(+)</text>
        <dbReference type="Rhea" id="RHEA:12733"/>
        <dbReference type="ChEBI" id="CHEBI:15378"/>
        <dbReference type="ChEBI" id="CHEBI:16526"/>
        <dbReference type="ChEBI" id="CHEBI:29959"/>
        <dbReference type="ChEBI" id="CHEBI:33019"/>
        <dbReference type="ChEBI" id="CHEBI:57502"/>
        <dbReference type="ChEBI" id="CHEBI:58017"/>
        <dbReference type="EC" id="2.4.2.19"/>
    </reaction>
</comment>
<dbReference type="GO" id="GO:0004514">
    <property type="term" value="F:nicotinate-nucleotide diphosphorylase (carboxylating) activity"/>
    <property type="evidence" value="ECO:0007669"/>
    <property type="project" value="UniProtKB-EC"/>
</dbReference>
<accession>A0A0H3XHB1</accession>
<evidence type="ECO:0000256" key="1">
    <source>
        <dbReference type="ARBA" id="ARBA00047445"/>
    </source>
</evidence>